<evidence type="ECO:0000256" key="5">
    <source>
        <dbReference type="ARBA" id="ARBA00023125"/>
    </source>
</evidence>
<dbReference type="CDD" id="cd00202">
    <property type="entry name" value="ZnF_GATA"/>
    <property type="match status" value="1"/>
</dbReference>
<evidence type="ECO:0000256" key="3">
    <source>
        <dbReference type="ARBA" id="ARBA00022833"/>
    </source>
</evidence>
<dbReference type="Gene3D" id="3.30.50.10">
    <property type="entry name" value="Erythroid Transcription Factor GATA-1, subunit A"/>
    <property type="match status" value="1"/>
</dbReference>
<feature type="domain" description="GATA-type" evidence="10">
    <location>
        <begin position="124"/>
        <end position="160"/>
    </location>
</feature>
<comment type="similarity">
    <text evidence="7">Belongs to the type IV zinc-finger family. Class B subfamily.</text>
</comment>
<protein>
    <recommendedName>
        <fullName evidence="10">GATA-type domain-containing protein</fullName>
    </recommendedName>
</protein>
<dbReference type="Pfam" id="PF00320">
    <property type="entry name" value="GATA"/>
    <property type="match status" value="1"/>
</dbReference>
<dbReference type="SMART" id="SM00401">
    <property type="entry name" value="ZnF_GATA"/>
    <property type="match status" value="1"/>
</dbReference>
<dbReference type="eggNOG" id="KOG1601">
    <property type="taxonomic scope" value="Eukaryota"/>
</dbReference>
<evidence type="ECO:0000313" key="11">
    <source>
        <dbReference type="EnsemblPlants" id="OMERI03G30220.1"/>
    </source>
</evidence>
<evidence type="ECO:0000256" key="7">
    <source>
        <dbReference type="ARBA" id="ARBA00024019"/>
    </source>
</evidence>
<evidence type="ECO:0000313" key="12">
    <source>
        <dbReference type="Proteomes" id="UP000008021"/>
    </source>
</evidence>
<dbReference type="PROSITE" id="PS50114">
    <property type="entry name" value="GATA_ZN_FINGER_2"/>
    <property type="match status" value="1"/>
</dbReference>
<dbReference type="InterPro" id="IPR000679">
    <property type="entry name" value="Znf_GATA"/>
</dbReference>
<keyword evidence="2 8" id="KW-0863">Zinc-finger</keyword>
<evidence type="ECO:0000256" key="8">
    <source>
        <dbReference type="PROSITE-ProRule" id="PRU00094"/>
    </source>
</evidence>
<reference evidence="11" key="2">
    <citation type="submission" date="2018-05" db="EMBL/GenBank/DDBJ databases">
        <title>OmerRS3 (Oryza meridionalis Reference Sequence Version 3).</title>
        <authorList>
            <person name="Zhang J."/>
            <person name="Kudrna D."/>
            <person name="Lee S."/>
            <person name="Talag J."/>
            <person name="Welchert J."/>
            <person name="Wing R.A."/>
        </authorList>
    </citation>
    <scope>NUCLEOTIDE SEQUENCE [LARGE SCALE GENOMIC DNA]</scope>
    <source>
        <strain evidence="11">cv. OR44</strain>
    </source>
</reference>
<name>A0A0E0D6F7_9ORYZ</name>
<evidence type="ECO:0000256" key="6">
    <source>
        <dbReference type="ARBA" id="ARBA00023163"/>
    </source>
</evidence>
<dbReference type="AlphaFoldDB" id="A0A0E0D6F7"/>
<dbReference type="SUPFAM" id="SSF57716">
    <property type="entry name" value="Glucocorticoid receptor-like (DNA-binding domain)"/>
    <property type="match status" value="1"/>
</dbReference>
<keyword evidence="3" id="KW-0862">Zinc</keyword>
<keyword evidence="6" id="KW-0804">Transcription</keyword>
<keyword evidence="4" id="KW-0805">Transcription regulation</keyword>
<keyword evidence="1" id="KW-0479">Metal-binding</keyword>
<evidence type="ECO:0000259" key="10">
    <source>
        <dbReference type="PROSITE" id="PS50114"/>
    </source>
</evidence>
<keyword evidence="12" id="KW-1185">Reference proteome</keyword>
<feature type="compositionally biased region" description="Gly residues" evidence="9">
    <location>
        <begin position="100"/>
        <end position="109"/>
    </location>
</feature>
<dbReference type="HOGENOM" id="CLU_062129_2_0_1"/>
<dbReference type="GO" id="GO:0043565">
    <property type="term" value="F:sequence-specific DNA binding"/>
    <property type="evidence" value="ECO:0007669"/>
    <property type="project" value="InterPro"/>
</dbReference>
<evidence type="ECO:0000256" key="2">
    <source>
        <dbReference type="ARBA" id="ARBA00022771"/>
    </source>
</evidence>
<dbReference type="EnsemblPlants" id="OMERI03G30220.1">
    <property type="protein sequence ID" value="OMERI03G30220.1"/>
    <property type="gene ID" value="OMERI03G30220"/>
</dbReference>
<dbReference type="GO" id="GO:0006355">
    <property type="term" value="P:regulation of DNA-templated transcription"/>
    <property type="evidence" value="ECO:0007669"/>
    <property type="project" value="InterPro"/>
</dbReference>
<organism evidence="11">
    <name type="scientific">Oryza meridionalis</name>
    <dbReference type="NCBI Taxonomy" id="40149"/>
    <lineage>
        <taxon>Eukaryota</taxon>
        <taxon>Viridiplantae</taxon>
        <taxon>Streptophyta</taxon>
        <taxon>Embryophyta</taxon>
        <taxon>Tracheophyta</taxon>
        <taxon>Spermatophyta</taxon>
        <taxon>Magnoliopsida</taxon>
        <taxon>Liliopsida</taxon>
        <taxon>Poales</taxon>
        <taxon>Poaceae</taxon>
        <taxon>BOP clade</taxon>
        <taxon>Oryzoideae</taxon>
        <taxon>Oryzeae</taxon>
        <taxon>Oryzinae</taxon>
        <taxon>Oryza</taxon>
    </lineage>
</organism>
<dbReference type="PANTHER" id="PTHR46813">
    <property type="entry name" value="GATA TRANSCRIPTION FACTOR 18"/>
    <property type="match status" value="1"/>
</dbReference>
<feature type="region of interest" description="Disordered" evidence="9">
    <location>
        <begin position="79"/>
        <end position="120"/>
    </location>
</feature>
<dbReference type="STRING" id="40149.A0A0E0D6F7"/>
<dbReference type="Gramene" id="OMERI03G30220.1">
    <property type="protein sequence ID" value="OMERI03G30220.1"/>
    <property type="gene ID" value="OMERI03G30220"/>
</dbReference>
<evidence type="ECO:0000256" key="9">
    <source>
        <dbReference type="SAM" id="MobiDB-lite"/>
    </source>
</evidence>
<reference evidence="11" key="1">
    <citation type="submission" date="2015-04" db="UniProtKB">
        <authorList>
            <consortium name="EnsemblPlants"/>
        </authorList>
    </citation>
    <scope>IDENTIFICATION</scope>
</reference>
<evidence type="ECO:0000256" key="4">
    <source>
        <dbReference type="ARBA" id="ARBA00023015"/>
    </source>
</evidence>
<dbReference type="InterPro" id="IPR013088">
    <property type="entry name" value="Znf_NHR/GATA"/>
</dbReference>
<sequence length="251" mass="25603">MLQELAPCTCGMLYGSCGGGCGGAAAASAFSLLFPMAGGQYYYRQCGGVAEEDSGRSPYGGGGAAVDCTLSLGTPSTRRAEAGAYGGGLPPWDVPSSARPGGGGGGKQEGAGVAPCNKEAPAAGRLPRRCANCDTMSTPLWRNGPRGPKSLCNACGIRYKKEERRAAAAVAPAPPSPLDTGAGGYAYCYSRQPPPPPAPQRGCYGQAAAKSASYAMFDAADDGPCLSWRLNMMPSSPAFTVGERPGLFQYY</sequence>
<proteinExistence type="inferred from homology"/>
<dbReference type="GO" id="GO:0008270">
    <property type="term" value="F:zinc ion binding"/>
    <property type="evidence" value="ECO:0007669"/>
    <property type="project" value="UniProtKB-KW"/>
</dbReference>
<dbReference type="Proteomes" id="UP000008021">
    <property type="component" value="Chromosome 3"/>
</dbReference>
<dbReference type="PROSITE" id="PS00344">
    <property type="entry name" value="GATA_ZN_FINGER_1"/>
    <property type="match status" value="1"/>
</dbReference>
<accession>A0A0E0D6F7</accession>
<evidence type="ECO:0000256" key="1">
    <source>
        <dbReference type="ARBA" id="ARBA00022723"/>
    </source>
</evidence>
<keyword evidence="5" id="KW-0238">DNA-binding</keyword>
<dbReference type="PANTHER" id="PTHR46813:SF16">
    <property type="entry name" value="GATA TRANSCRIPTION FACTOR 18"/>
    <property type="match status" value="1"/>
</dbReference>